<evidence type="ECO:0000313" key="2">
    <source>
        <dbReference type="EMBL" id="SFK23874.1"/>
    </source>
</evidence>
<organism evidence="2 3">
    <name type="scientific">Falsiroseomonas stagni DSM 19981</name>
    <dbReference type="NCBI Taxonomy" id="1123062"/>
    <lineage>
        <taxon>Bacteria</taxon>
        <taxon>Pseudomonadati</taxon>
        <taxon>Pseudomonadota</taxon>
        <taxon>Alphaproteobacteria</taxon>
        <taxon>Acetobacterales</taxon>
        <taxon>Roseomonadaceae</taxon>
        <taxon>Falsiroseomonas</taxon>
    </lineage>
</organism>
<gene>
    <name evidence="2" type="ORF">SAMN02745775_101714</name>
</gene>
<dbReference type="NCBIfam" id="NF005084">
    <property type="entry name" value="PRK06519.1"/>
    <property type="match status" value="1"/>
</dbReference>
<feature type="domain" description="Beta-ketoacyl synthase-like N-terminal" evidence="1">
    <location>
        <begin position="54"/>
        <end position="251"/>
    </location>
</feature>
<dbReference type="SUPFAM" id="SSF53901">
    <property type="entry name" value="Thiolase-like"/>
    <property type="match status" value="2"/>
</dbReference>
<dbReference type="InterPro" id="IPR016039">
    <property type="entry name" value="Thiolase-like"/>
</dbReference>
<reference evidence="2 3" key="1">
    <citation type="submission" date="2016-10" db="EMBL/GenBank/DDBJ databases">
        <authorList>
            <person name="de Groot N.N."/>
        </authorList>
    </citation>
    <scope>NUCLEOTIDE SEQUENCE [LARGE SCALE GENOMIC DNA]</scope>
    <source>
        <strain evidence="2 3">DSM 19981</strain>
    </source>
</reference>
<sequence>MTNPSPIWVTGVGLVSAAGEGRDAHRAAMLAGAAPALDDATYAPFAIHPGPALELDRQIPKKGDQRQMEPWQRLGTYAAGLALDDAGARGLVAEMDLIVAAGGGERDMALDESVVAALGHLPPAEAATKLNEMLASGLRPTLFLAQLSNLLAGNISIVHGVTGASRTFMGEEQAGADAVRVAAARLAEGRGQAALVGGAFVAARWDLMILYHAGGLMRRAPGWAPVFDRGAAPGAIPGTLGAFLVLETAEAARVRGARGLARIRGVACEQARRDGADGSAAAAARAFARLDLPAGRLAVISGATGVAGPVQAERDFLAGLGRPVALRAAGNRLGWGAEATFPGSVALAALALADGVLPAAMGDGEAAFDGPLTDILVTGFAGWRGEALAHLQAIPAEDQP</sequence>
<dbReference type="RefSeq" id="WP_092955546.1">
    <property type="nucleotide sequence ID" value="NZ_FOSQ01000001.1"/>
</dbReference>
<dbReference type="GO" id="GO:0016746">
    <property type="term" value="F:acyltransferase activity"/>
    <property type="evidence" value="ECO:0007669"/>
    <property type="project" value="InterPro"/>
</dbReference>
<dbReference type="OrthoDB" id="9808685at2"/>
<dbReference type="EMBL" id="FOSQ01000001">
    <property type="protein sequence ID" value="SFK23874.1"/>
    <property type="molecule type" value="Genomic_DNA"/>
</dbReference>
<accession>A0A1I3XWF3</accession>
<evidence type="ECO:0000313" key="3">
    <source>
        <dbReference type="Proteomes" id="UP000199473"/>
    </source>
</evidence>
<evidence type="ECO:0000259" key="1">
    <source>
        <dbReference type="Pfam" id="PF00109"/>
    </source>
</evidence>
<dbReference type="STRING" id="1123062.SAMN02745775_101714"/>
<dbReference type="InterPro" id="IPR014030">
    <property type="entry name" value="Ketoacyl_synth_N"/>
</dbReference>
<keyword evidence="3" id="KW-1185">Reference proteome</keyword>
<dbReference type="Proteomes" id="UP000199473">
    <property type="component" value="Unassembled WGS sequence"/>
</dbReference>
<name>A0A1I3XWF3_9PROT</name>
<dbReference type="AlphaFoldDB" id="A0A1I3XWF3"/>
<proteinExistence type="predicted"/>
<dbReference type="Pfam" id="PF00109">
    <property type="entry name" value="ketoacyl-synt"/>
    <property type="match status" value="1"/>
</dbReference>
<protein>
    <submittedName>
        <fullName evidence="2">3-oxoacyl-[acyl-carrier-protein] synthase II</fullName>
    </submittedName>
</protein>
<dbReference type="Gene3D" id="3.40.47.10">
    <property type="match status" value="1"/>
</dbReference>